<reference evidence="4 5" key="1">
    <citation type="journal article" date="2018" name="Gigascience">
        <title>Genomes of trombidid mites reveal novel predicted allergens and laterally-transferred genes associated with secondary metabolism.</title>
        <authorList>
            <person name="Dong X."/>
            <person name="Chaisiri K."/>
            <person name="Xia D."/>
            <person name="Armstrong S.D."/>
            <person name="Fang Y."/>
            <person name="Donnelly M.J."/>
            <person name="Kadowaki T."/>
            <person name="McGarry J.W."/>
            <person name="Darby A.C."/>
            <person name="Makepeace B.L."/>
        </authorList>
    </citation>
    <scope>NUCLEOTIDE SEQUENCE [LARGE SCALE GENOMIC DNA]</scope>
    <source>
        <strain evidence="4">UoL-UT</strain>
    </source>
</reference>
<gene>
    <name evidence="4" type="ORF">B4U80_14651</name>
</gene>
<evidence type="ECO:0000313" key="5">
    <source>
        <dbReference type="Proteomes" id="UP000288716"/>
    </source>
</evidence>
<dbReference type="Pfam" id="PF00149">
    <property type="entry name" value="Metallophos"/>
    <property type="match status" value="1"/>
</dbReference>
<dbReference type="STRING" id="299467.A0A443RSQ9"/>
<protein>
    <submittedName>
        <fullName evidence="4">Sphingomyelin phosphodiesterase-like protein</fullName>
    </submittedName>
</protein>
<evidence type="ECO:0000256" key="1">
    <source>
        <dbReference type="ARBA" id="ARBA00022801"/>
    </source>
</evidence>
<name>A0A443RSQ9_9ACAR</name>
<sequence>MKILHISDIHYDPYYEPGSVVNCAGKICCRRESNSLNNNESDGSAGYWGELWSSDYKKGVCGTPLQIIEKTLEHISKTQKIDVVFWTGDNARHMPISSSELIFQTTKTITELLHIYFKNVAVFPSLGNHDGLPNSHLA</sequence>
<proteinExistence type="predicted"/>
<organism evidence="4 5">
    <name type="scientific">Leptotrombidium deliense</name>
    <dbReference type="NCBI Taxonomy" id="299467"/>
    <lineage>
        <taxon>Eukaryota</taxon>
        <taxon>Metazoa</taxon>
        <taxon>Ecdysozoa</taxon>
        <taxon>Arthropoda</taxon>
        <taxon>Chelicerata</taxon>
        <taxon>Arachnida</taxon>
        <taxon>Acari</taxon>
        <taxon>Acariformes</taxon>
        <taxon>Trombidiformes</taxon>
        <taxon>Prostigmata</taxon>
        <taxon>Anystina</taxon>
        <taxon>Parasitengona</taxon>
        <taxon>Trombiculoidea</taxon>
        <taxon>Trombiculidae</taxon>
        <taxon>Leptotrombidium</taxon>
    </lineage>
</organism>
<dbReference type="SUPFAM" id="SSF56300">
    <property type="entry name" value="Metallo-dependent phosphatases"/>
    <property type="match status" value="1"/>
</dbReference>
<dbReference type="PANTHER" id="PTHR10340:SF34">
    <property type="entry name" value="SPHINGOMYELIN PHOSPHODIESTERASE"/>
    <property type="match status" value="1"/>
</dbReference>
<dbReference type="Gene3D" id="3.60.21.10">
    <property type="match status" value="1"/>
</dbReference>
<dbReference type="InterPro" id="IPR029052">
    <property type="entry name" value="Metallo-depent_PP-like"/>
</dbReference>
<keyword evidence="2" id="KW-0325">Glycoprotein</keyword>
<dbReference type="GO" id="GO:0005615">
    <property type="term" value="C:extracellular space"/>
    <property type="evidence" value="ECO:0007669"/>
    <property type="project" value="TreeGrafter"/>
</dbReference>
<accession>A0A443RSQ9</accession>
<dbReference type="OrthoDB" id="282973at2759"/>
<evidence type="ECO:0000256" key="2">
    <source>
        <dbReference type="ARBA" id="ARBA00023180"/>
    </source>
</evidence>
<evidence type="ECO:0000313" key="4">
    <source>
        <dbReference type="EMBL" id="RWS18260.1"/>
    </source>
</evidence>
<dbReference type="GO" id="GO:0008081">
    <property type="term" value="F:phosphoric diester hydrolase activity"/>
    <property type="evidence" value="ECO:0007669"/>
    <property type="project" value="TreeGrafter"/>
</dbReference>
<dbReference type="VEuPathDB" id="VectorBase:LDEU013780"/>
<dbReference type="AlphaFoldDB" id="A0A443RSQ9"/>
<keyword evidence="1" id="KW-0378">Hydrolase</keyword>
<feature type="domain" description="Calcineurin-like phosphoesterase" evidence="3">
    <location>
        <begin position="1"/>
        <end position="130"/>
    </location>
</feature>
<dbReference type="PANTHER" id="PTHR10340">
    <property type="entry name" value="SPHINGOMYELIN PHOSPHODIESTERASE"/>
    <property type="match status" value="1"/>
</dbReference>
<dbReference type="InterPro" id="IPR004843">
    <property type="entry name" value="Calcineurin-like_PHP"/>
</dbReference>
<comment type="caution">
    <text evidence="4">The sequence shown here is derived from an EMBL/GenBank/DDBJ whole genome shotgun (WGS) entry which is preliminary data.</text>
</comment>
<dbReference type="EMBL" id="NCKV01042780">
    <property type="protein sequence ID" value="RWS18260.1"/>
    <property type="molecule type" value="Genomic_DNA"/>
</dbReference>
<dbReference type="Proteomes" id="UP000288716">
    <property type="component" value="Unassembled WGS sequence"/>
</dbReference>
<keyword evidence="5" id="KW-1185">Reference proteome</keyword>
<evidence type="ECO:0000259" key="3">
    <source>
        <dbReference type="Pfam" id="PF00149"/>
    </source>
</evidence>